<gene>
    <name evidence="1" type="ORF">HPB49_021684</name>
</gene>
<proteinExistence type="predicted"/>
<organism evidence="1 2">
    <name type="scientific">Dermacentor silvarum</name>
    <name type="common">Tick</name>
    <dbReference type="NCBI Taxonomy" id="543639"/>
    <lineage>
        <taxon>Eukaryota</taxon>
        <taxon>Metazoa</taxon>
        <taxon>Ecdysozoa</taxon>
        <taxon>Arthropoda</taxon>
        <taxon>Chelicerata</taxon>
        <taxon>Arachnida</taxon>
        <taxon>Acari</taxon>
        <taxon>Parasitiformes</taxon>
        <taxon>Ixodida</taxon>
        <taxon>Ixodoidea</taxon>
        <taxon>Ixodidae</taxon>
        <taxon>Rhipicephalinae</taxon>
        <taxon>Dermacentor</taxon>
    </lineage>
</organism>
<comment type="caution">
    <text evidence="1">The sequence shown here is derived from an EMBL/GenBank/DDBJ whole genome shotgun (WGS) entry which is preliminary data.</text>
</comment>
<accession>A0ACB8CTP2</accession>
<reference evidence="1" key="1">
    <citation type="submission" date="2020-05" db="EMBL/GenBank/DDBJ databases">
        <title>Large-scale comparative analyses of tick genomes elucidate their genetic diversity and vector capacities.</title>
        <authorList>
            <person name="Jia N."/>
            <person name="Wang J."/>
            <person name="Shi W."/>
            <person name="Du L."/>
            <person name="Sun Y."/>
            <person name="Zhan W."/>
            <person name="Jiang J."/>
            <person name="Wang Q."/>
            <person name="Zhang B."/>
            <person name="Ji P."/>
            <person name="Sakyi L.B."/>
            <person name="Cui X."/>
            <person name="Yuan T."/>
            <person name="Jiang B."/>
            <person name="Yang W."/>
            <person name="Lam T.T.-Y."/>
            <person name="Chang Q."/>
            <person name="Ding S."/>
            <person name="Wang X."/>
            <person name="Zhu J."/>
            <person name="Ruan X."/>
            <person name="Zhao L."/>
            <person name="Wei J."/>
            <person name="Que T."/>
            <person name="Du C."/>
            <person name="Cheng J."/>
            <person name="Dai P."/>
            <person name="Han X."/>
            <person name="Huang E."/>
            <person name="Gao Y."/>
            <person name="Liu J."/>
            <person name="Shao H."/>
            <person name="Ye R."/>
            <person name="Li L."/>
            <person name="Wei W."/>
            <person name="Wang X."/>
            <person name="Wang C."/>
            <person name="Yang T."/>
            <person name="Huo Q."/>
            <person name="Li W."/>
            <person name="Guo W."/>
            <person name="Chen H."/>
            <person name="Zhou L."/>
            <person name="Ni X."/>
            <person name="Tian J."/>
            <person name="Zhou Y."/>
            <person name="Sheng Y."/>
            <person name="Liu T."/>
            <person name="Pan Y."/>
            <person name="Xia L."/>
            <person name="Li J."/>
            <person name="Zhao F."/>
            <person name="Cao W."/>
        </authorList>
    </citation>
    <scope>NUCLEOTIDE SEQUENCE</scope>
    <source>
        <strain evidence="1">Dsil-2018</strain>
    </source>
</reference>
<protein>
    <submittedName>
        <fullName evidence="1">Uncharacterized protein</fullName>
    </submittedName>
</protein>
<dbReference type="EMBL" id="CM023474">
    <property type="protein sequence ID" value="KAH7950273.1"/>
    <property type="molecule type" value="Genomic_DNA"/>
</dbReference>
<evidence type="ECO:0000313" key="2">
    <source>
        <dbReference type="Proteomes" id="UP000821865"/>
    </source>
</evidence>
<dbReference type="Proteomes" id="UP000821865">
    <property type="component" value="Chromosome 5"/>
</dbReference>
<sequence>MFSGLAIQWGVVGDVGVVHDILGAGVVAGVFAAQRIASCMALMDSFLSQKHPVVSSFVKDDSLSVGDSKDKRELVRSAAHILGIKDPSSLSSNITLGELGIDSLMSVELRQLLERDYDLALSMQEVRQLTIGRLREISDGSSTAESSTTPGNVADAEQDDTPKVARLKLIEKLIPDRAMVKMNNLEGPTPLFIMHPVEGHVGALSELAAQVRVRVVGVQWTPDVTTHSIEKMAAVYVQRLREVQAEGPYHLAGYSFGATVAFEMASVGSLTFLDGGPRFLDLFSAQRRSRSTISREEHETDLFVMFLAQYLHLDVSQVRSQLSEHSSYETKQEAAIDILLDARPDLRLARETVAAAMRIFYECLRAGTVYQPQGKYRGDVLPHQATTDARDSTAPAARIRSLRGMRTSLSSLCTVYTKGGLTQSSFSTRPSAVTCCEGNIEVVVVDGGHEDFILGQGAHRCAAIINRQLHC</sequence>
<name>A0ACB8CTP2_DERSI</name>
<keyword evidence="2" id="KW-1185">Reference proteome</keyword>
<evidence type="ECO:0000313" key="1">
    <source>
        <dbReference type="EMBL" id="KAH7950273.1"/>
    </source>
</evidence>